<dbReference type="InterPro" id="IPR044926">
    <property type="entry name" value="RGS_subdomain_2"/>
</dbReference>
<name>A0A8X7NP89_CANPA</name>
<feature type="compositionally biased region" description="Polar residues" evidence="2">
    <location>
        <begin position="802"/>
        <end position="820"/>
    </location>
</feature>
<reference evidence="6" key="1">
    <citation type="submission" date="2020-03" db="EMBL/GenBank/DDBJ databases">
        <title>FDA dAtabase for Regulatory Grade micrObial Sequences (FDA-ARGOS): Supporting development and validation of Infectious Disease Dx tests.</title>
        <authorList>
            <person name="Campos J."/>
            <person name="Goldberg B."/>
            <person name="Tallon L."/>
            <person name="Sadzewicz L."/>
            <person name="Vavikolanu K."/>
            <person name="Mehta A."/>
            <person name="Aluvathingal J."/>
            <person name="Nadendla S."/>
            <person name="Nandy P."/>
            <person name="Geyer C."/>
            <person name="Yan Y."/>
            <person name="Sichtig H."/>
        </authorList>
    </citation>
    <scope>NUCLEOTIDE SEQUENCE [LARGE SCALE GENOMIC DNA]</scope>
    <source>
        <strain evidence="6">FDAARGOS_652</strain>
    </source>
</reference>
<evidence type="ECO:0000256" key="3">
    <source>
        <dbReference type="SAM" id="Phobius"/>
    </source>
</evidence>
<dbReference type="SUPFAM" id="SSF48097">
    <property type="entry name" value="Regulator of G-protein signaling, RGS"/>
    <property type="match status" value="1"/>
</dbReference>
<evidence type="ECO:0000259" key="4">
    <source>
        <dbReference type="PROSITE" id="PS50195"/>
    </source>
</evidence>
<comment type="caution">
    <text evidence="6">The sequence shown here is derived from an EMBL/GenBank/DDBJ whole genome shotgun (WGS) entry which is preliminary data.</text>
</comment>
<feature type="compositionally biased region" description="Acidic residues" evidence="2">
    <location>
        <begin position="540"/>
        <end position="557"/>
    </location>
</feature>
<dbReference type="InterPro" id="IPR013937">
    <property type="entry name" value="Sorting_nexin_C"/>
</dbReference>
<dbReference type="CDD" id="cd06876">
    <property type="entry name" value="PX_MDM1p"/>
    <property type="match status" value="1"/>
</dbReference>
<organism evidence="6 7">
    <name type="scientific">Candida parapsilosis</name>
    <name type="common">Yeast</name>
    <dbReference type="NCBI Taxonomy" id="5480"/>
    <lineage>
        <taxon>Eukaryota</taxon>
        <taxon>Fungi</taxon>
        <taxon>Dikarya</taxon>
        <taxon>Ascomycota</taxon>
        <taxon>Saccharomycotina</taxon>
        <taxon>Pichiomycetes</taxon>
        <taxon>Debaryomycetaceae</taxon>
        <taxon>Candida/Lodderomyces clade</taxon>
        <taxon>Candida</taxon>
    </lineage>
</organism>
<dbReference type="Proteomes" id="UP000590412">
    <property type="component" value="Unassembled WGS sequence"/>
</dbReference>
<keyword evidence="3" id="KW-1133">Transmembrane helix</keyword>
<dbReference type="InterPro" id="IPR036871">
    <property type="entry name" value="PX_dom_sf"/>
</dbReference>
<dbReference type="InterPro" id="IPR001683">
    <property type="entry name" value="PX_dom"/>
</dbReference>
<dbReference type="SMART" id="SM00313">
    <property type="entry name" value="PXA"/>
    <property type="match status" value="1"/>
</dbReference>
<dbReference type="InterPro" id="IPR036305">
    <property type="entry name" value="RGS_sf"/>
</dbReference>
<dbReference type="AlphaFoldDB" id="A0A8X7NP89"/>
<sequence>MLNWRAQLGLVIGLLWLRFYPFHVILFACGTIVSVIGYIAISVKLFSAQASTSFKSSRRFRFTRHSQWEREIEKFDRATSNVNSHIVDSEKISVLLSELLDIIINEFITAWFSKISSSTLFEKDVKIEISHVLKDIAQRLQHIDYGKLITLELLPLFNNHFIAYAEAQKLVYNDTFDGSGTDVSAEILSHFNNGDLHVGVTRDQVDKMEINMQEKTYLRGRIKKLLSRSLSDGEKSNELVVLFVTEILACTILDNIFNLLTDPDFLNLQLIRVIGDNLKRRNQVKELRSALEEHTLSSVSNEKDMPLSATGDIANIIQESFLEDDTNDKTVIQLDHESVECSKADRLVALLKSSTQSKPFQQYLESKHKLYLLKFWEKIEESKPPLLDSFQDWGALSLTKKDCLEIKESYFDNGLIDIGGANLDKFKALTANGSVGDTLDLPDCKGILIKLQGRIFQELFAEYFYNFLSAGVAKNHVEKVDEGEAVVDQIEDKLATIMSDPKYDVLESFSVGSQNEKFGSELYEKLSPSNRTDRYSKLFEDDEEYSEDEDDSDELDTDSDSVIMKESCESMELAGPGNLNLAEEKIPALEKEIENLNQQLIYLEPLLRKAQLTNDQSKLKLLLKSKNGVQKDIALKELQKQQYIVQESDNSLFGKSKVSISSIVHQNDKTREFVLYIIEVQKFSTEDPNVVKAGWVVARRYSQFHRLHGYLKRRYPKVSSLSFPQKSISVLKFQQKNITESRRHQLEAYLKALIEIPEVCSDMAFRSFLSSENFHLGKHQRFDEPRKLSALFGYRWYLSSSSNRNTTSGQYSTTPPTTDGSEFYKNRREMEVELRQFDEKPTSKPLFIKPICDLVITVFNLHWLKGRALVVILQQFFGTAVENKVYDVIRSNLNESNISSWLTTLRESLFPNGKFKLEPAVRSKQQQLQTRQEAKQLFDTFMTETCSKIVGSENTANAATTIFSMLQVSQLNKDLLFHCFDVILDELTKHK</sequence>
<gene>
    <name evidence="6" type="ORF">FOB60_003137</name>
</gene>
<evidence type="ECO:0000313" key="7">
    <source>
        <dbReference type="Proteomes" id="UP000590412"/>
    </source>
</evidence>
<dbReference type="PROSITE" id="PS51207">
    <property type="entry name" value="PXA"/>
    <property type="match status" value="1"/>
</dbReference>
<dbReference type="Pfam" id="PF00787">
    <property type="entry name" value="PX"/>
    <property type="match status" value="1"/>
</dbReference>
<evidence type="ECO:0000259" key="5">
    <source>
        <dbReference type="PROSITE" id="PS51207"/>
    </source>
</evidence>
<dbReference type="InterPro" id="IPR003114">
    <property type="entry name" value="Phox_assoc"/>
</dbReference>
<dbReference type="SUPFAM" id="SSF64268">
    <property type="entry name" value="PX domain"/>
    <property type="match status" value="1"/>
</dbReference>
<dbReference type="PANTHER" id="PTHR22775:SF3">
    <property type="entry name" value="SORTING NEXIN-13"/>
    <property type="match status" value="1"/>
</dbReference>
<dbReference type="PROSITE" id="PS51257">
    <property type="entry name" value="PROKAR_LIPOPROTEIN"/>
    <property type="match status" value="1"/>
</dbReference>
<keyword evidence="3" id="KW-0472">Membrane</keyword>
<evidence type="ECO:0000313" key="6">
    <source>
        <dbReference type="EMBL" id="KAF6052881.1"/>
    </source>
</evidence>
<feature type="domain" description="PXA" evidence="5">
    <location>
        <begin position="89"/>
        <end position="278"/>
    </location>
</feature>
<feature type="domain" description="PX" evidence="4">
    <location>
        <begin position="654"/>
        <end position="776"/>
    </location>
</feature>
<dbReference type="Pfam" id="PF02194">
    <property type="entry name" value="PXA"/>
    <property type="match status" value="1"/>
</dbReference>
<evidence type="ECO:0000256" key="2">
    <source>
        <dbReference type="SAM" id="MobiDB-lite"/>
    </source>
</evidence>
<dbReference type="Gene3D" id="1.10.167.10">
    <property type="entry name" value="Regulator of G-protein Signalling 4, domain 2"/>
    <property type="match status" value="1"/>
</dbReference>
<comment type="similarity">
    <text evidence="1">Belongs to the sorting nexin family.</text>
</comment>
<feature type="region of interest" description="Disordered" evidence="2">
    <location>
        <begin position="802"/>
        <end position="821"/>
    </location>
</feature>
<dbReference type="PANTHER" id="PTHR22775">
    <property type="entry name" value="SORTING NEXIN"/>
    <property type="match status" value="1"/>
</dbReference>
<dbReference type="SMART" id="SM00312">
    <property type="entry name" value="PX"/>
    <property type="match status" value="1"/>
</dbReference>
<protein>
    <submittedName>
        <fullName evidence="6">PXA domain family protein</fullName>
    </submittedName>
</protein>
<dbReference type="PROSITE" id="PS50195">
    <property type="entry name" value="PX"/>
    <property type="match status" value="1"/>
</dbReference>
<dbReference type="GO" id="GO:0035091">
    <property type="term" value="F:phosphatidylinositol binding"/>
    <property type="evidence" value="ECO:0007669"/>
    <property type="project" value="InterPro"/>
</dbReference>
<dbReference type="Pfam" id="PF08628">
    <property type="entry name" value="Nexin_C"/>
    <property type="match status" value="1"/>
</dbReference>
<dbReference type="Gene3D" id="3.30.1520.10">
    <property type="entry name" value="Phox-like domain"/>
    <property type="match status" value="1"/>
</dbReference>
<dbReference type="EMBL" id="JABWAB010000004">
    <property type="protein sequence ID" value="KAF6052881.1"/>
    <property type="molecule type" value="Genomic_DNA"/>
</dbReference>
<proteinExistence type="inferred from homology"/>
<feature type="transmembrane region" description="Helical" evidence="3">
    <location>
        <begin position="20"/>
        <end position="41"/>
    </location>
</feature>
<evidence type="ECO:0000256" key="1">
    <source>
        <dbReference type="ARBA" id="ARBA00010883"/>
    </source>
</evidence>
<keyword evidence="3" id="KW-0812">Transmembrane</keyword>
<accession>A0A8X7NP89</accession>
<feature type="region of interest" description="Disordered" evidence="2">
    <location>
        <begin position="534"/>
        <end position="557"/>
    </location>
</feature>